<keyword evidence="4" id="KW-1185">Reference proteome</keyword>
<keyword evidence="2" id="KW-0472">Membrane</keyword>
<name>A0ABP7FGC0_9ACTN</name>
<keyword evidence="2" id="KW-0812">Transmembrane</keyword>
<feature type="transmembrane region" description="Helical" evidence="2">
    <location>
        <begin position="152"/>
        <end position="171"/>
    </location>
</feature>
<dbReference type="InterPro" id="IPR025058">
    <property type="entry name" value="DUF3995"/>
</dbReference>
<dbReference type="RefSeq" id="WP_344968618.1">
    <property type="nucleotide sequence ID" value="NZ_BAABDD010000005.1"/>
</dbReference>
<keyword evidence="2" id="KW-1133">Transmembrane helix</keyword>
<comment type="caution">
    <text evidence="3">The sequence shown here is derived from an EMBL/GenBank/DDBJ whole genome shotgun (WGS) entry which is preliminary data.</text>
</comment>
<protein>
    <recommendedName>
        <fullName evidence="5">DUF3995 domain-containing protein</fullName>
    </recommendedName>
</protein>
<proteinExistence type="predicted"/>
<evidence type="ECO:0000313" key="4">
    <source>
        <dbReference type="Proteomes" id="UP001500908"/>
    </source>
</evidence>
<feature type="transmembrane region" description="Helical" evidence="2">
    <location>
        <begin position="24"/>
        <end position="45"/>
    </location>
</feature>
<gene>
    <name evidence="3" type="ORF">GCM10022402_14120</name>
</gene>
<feature type="region of interest" description="Disordered" evidence="1">
    <location>
        <begin position="1"/>
        <end position="20"/>
    </location>
</feature>
<evidence type="ECO:0008006" key="5">
    <source>
        <dbReference type="Google" id="ProtNLM"/>
    </source>
</evidence>
<evidence type="ECO:0000313" key="3">
    <source>
        <dbReference type="EMBL" id="GAA3735102.1"/>
    </source>
</evidence>
<evidence type="ECO:0000256" key="1">
    <source>
        <dbReference type="SAM" id="MobiDB-lite"/>
    </source>
</evidence>
<organism evidence="3 4">
    <name type="scientific">Salinactinospora qingdaonensis</name>
    <dbReference type="NCBI Taxonomy" id="702744"/>
    <lineage>
        <taxon>Bacteria</taxon>
        <taxon>Bacillati</taxon>
        <taxon>Actinomycetota</taxon>
        <taxon>Actinomycetes</taxon>
        <taxon>Streptosporangiales</taxon>
        <taxon>Nocardiopsidaceae</taxon>
        <taxon>Salinactinospora</taxon>
    </lineage>
</organism>
<sequence>MSIPDSAPHEPPGAGSRPSRSTQVAAGVAMVLALAYALLKGYWALGGMALRNTVSVAATSAIMENPWFLILSLWGTVVLALIAIAIPALLLRRGGTVVPRRMVLVPAWIGVAFLLARGVVGVIDSASLLWGEVTAMAGFSAAEVARFAWWDLLLYSPGFALWGLALGVVAWRTRAAPAPRSFT</sequence>
<evidence type="ECO:0000256" key="2">
    <source>
        <dbReference type="SAM" id="Phobius"/>
    </source>
</evidence>
<dbReference type="EMBL" id="BAABDD010000005">
    <property type="protein sequence ID" value="GAA3735102.1"/>
    <property type="molecule type" value="Genomic_DNA"/>
</dbReference>
<dbReference type="Proteomes" id="UP001500908">
    <property type="component" value="Unassembled WGS sequence"/>
</dbReference>
<feature type="transmembrane region" description="Helical" evidence="2">
    <location>
        <begin position="65"/>
        <end position="91"/>
    </location>
</feature>
<feature type="transmembrane region" description="Helical" evidence="2">
    <location>
        <begin position="103"/>
        <end position="123"/>
    </location>
</feature>
<accession>A0ABP7FGC0</accession>
<dbReference type="Pfam" id="PF13160">
    <property type="entry name" value="DUF3995"/>
    <property type="match status" value="1"/>
</dbReference>
<reference evidence="4" key="1">
    <citation type="journal article" date="2019" name="Int. J. Syst. Evol. Microbiol.">
        <title>The Global Catalogue of Microorganisms (GCM) 10K type strain sequencing project: providing services to taxonomists for standard genome sequencing and annotation.</title>
        <authorList>
            <consortium name="The Broad Institute Genomics Platform"/>
            <consortium name="The Broad Institute Genome Sequencing Center for Infectious Disease"/>
            <person name="Wu L."/>
            <person name="Ma J."/>
        </authorList>
    </citation>
    <scope>NUCLEOTIDE SEQUENCE [LARGE SCALE GENOMIC DNA]</scope>
    <source>
        <strain evidence="4">JCM 17137</strain>
    </source>
</reference>